<dbReference type="InterPro" id="IPR000477">
    <property type="entry name" value="RT_dom"/>
</dbReference>
<dbReference type="SUPFAM" id="SSF56672">
    <property type="entry name" value="DNA/RNA polymerases"/>
    <property type="match status" value="1"/>
</dbReference>
<comment type="caution">
    <text evidence="2">The sequence shown here is derived from an EMBL/GenBank/DDBJ whole genome shotgun (WGS) entry which is preliminary data.</text>
</comment>
<dbReference type="PROSITE" id="PS50878">
    <property type="entry name" value="RT_POL"/>
    <property type="match status" value="1"/>
</dbReference>
<organism evidence="2 3">
    <name type="scientific">Mikania micrantha</name>
    <name type="common">bitter vine</name>
    <dbReference type="NCBI Taxonomy" id="192012"/>
    <lineage>
        <taxon>Eukaryota</taxon>
        <taxon>Viridiplantae</taxon>
        <taxon>Streptophyta</taxon>
        <taxon>Embryophyta</taxon>
        <taxon>Tracheophyta</taxon>
        <taxon>Spermatophyta</taxon>
        <taxon>Magnoliopsida</taxon>
        <taxon>eudicotyledons</taxon>
        <taxon>Gunneridae</taxon>
        <taxon>Pentapetalae</taxon>
        <taxon>asterids</taxon>
        <taxon>campanulids</taxon>
        <taxon>Asterales</taxon>
        <taxon>Asteraceae</taxon>
        <taxon>Asteroideae</taxon>
        <taxon>Heliantheae alliance</taxon>
        <taxon>Eupatorieae</taxon>
        <taxon>Mikania</taxon>
    </lineage>
</organism>
<name>A0A5N6NJ47_9ASTR</name>
<proteinExistence type="predicted"/>
<sequence length="383" mass="44796">MVTCTEEEEKEGLRTKYKDARREAKKTVSEAKNKAYKELYKRLQTKEGEHDMFKIAKARERRRQDIGVVKFIKSEDGRVLVKEKDIRKRWQKYFSELFNNGSTEGRDYTIVRGAPTNNCYCRRITWDEVQRALKKMERAKAVGPDNIPIEAWKCLEDEGVTWLTALFNKILKTGKMPDQWRSSILVPLYKKKGDAQRCENYRGIKLLSHTMKLWERVIETRLRRETQVTANQFGFMPGRSTTEAIHVLRRLMEKYREKKRDLHMVFIDLEKAYDSVPRQLIWDSLQSRGIPWRYIEMIRDTYASAKTSVRAPVGDTDLFSVHVGLHQGSALSPFLFAVILDELSKSIQEDIPWCMLFADDICFESARFLKTPDEASIVSCKAL</sequence>
<dbReference type="Pfam" id="PF00078">
    <property type="entry name" value="RVT_1"/>
    <property type="match status" value="1"/>
</dbReference>
<accession>A0A5N6NJ47</accession>
<dbReference type="PANTHER" id="PTHR19446">
    <property type="entry name" value="REVERSE TRANSCRIPTASES"/>
    <property type="match status" value="1"/>
</dbReference>
<dbReference type="OrthoDB" id="1695447at2759"/>
<dbReference type="Proteomes" id="UP000326396">
    <property type="component" value="Linkage Group LG19"/>
</dbReference>
<dbReference type="InterPro" id="IPR043502">
    <property type="entry name" value="DNA/RNA_pol_sf"/>
</dbReference>
<evidence type="ECO:0000259" key="1">
    <source>
        <dbReference type="PROSITE" id="PS50878"/>
    </source>
</evidence>
<evidence type="ECO:0000313" key="2">
    <source>
        <dbReference type="EMBL" id="KAD4889082.1"/>
    </source>
</evidence>
<dbReference type="AlphaFoldDB" id="A0A5N6NJ47"/>
<dbReference type="CDD" id="cd01650">
    <property type="entry name" value="RT_nLTR_like"/>
    <property type="match status" value="1"/>
</dbReference>
<keyword evidence="3" id="KW-1185">Reference proteome</keyword>
<evidence type="ECO:0000313" key="3">
    <source>
        <dbReference type="Proteomes" id="UP000326396"/>
    </source>
</evidence>
<reference evidence="2 3" key="1">
    <citation type="submission" date="2019-05" db="EMBL/GenBank/DDBJ databases">
        <title>Mikania micrantha, genome provides insights into the molecular mechanism of rapid growth.</title>
        <authorList>
            <person name="Liu B."/>
        </authorList>
    </citation>
    <scope>NUCLEOTIDE SEQUENCE [LARGE SCALE GENOMIC DNA]</scope>
    <source>
        <strain evidence="2">NLD-2019</strain>
        <tissue evidence="2">Leaf</tissue>
    </source>
</reference>
<dbReference type="EMBL" id="SZYD01000011">
    <property type="protein sequence ID" value="KAD4889082.1"/>
    <property type="molecule type" value="Genomic_DNA"/>
</dbReference>
<gene>
    <name evidence="2" type="ORF">E3N88_21155</name>
</gene>
<feature type="domain" description="Reverse transcriptase" evidence="1">
    <location>
        <begin position="169"/>
        <end position="383"/>
    </location>
</feature>
<protein>
    <recommendedName>
        <fullName evidence="1">Reverse transcriptase domain-containing protein</fullName>
    </recommendedName>
</protein>